<gene>
    <name evidence="1" type="ORF">EVAR_86093_1</name>
</gene>
<organism evidence="1 2">
    <name type="scientific">Eumeta variegata</name>
    <name type="common">Bagworm moth</name>
    <name type="synonym">Eumeta japonica</name>
    <dbReference type="NCBI Taxonomy" id="151549"/>
    <lineage>
        <taxon>Eukaryota</taxon>
        <taxon>Metazoa</taxon>
        <taxon>Ecdysozoa</taxon>
        <taxon>Arthropoda</taxon>
        <taxon>Hexapoda</taxon>
        <taxon>Insecta</taxon>
        <taxon>Pterygota</taxon>
        <taxon>Neoptera</taxon>
        <taxon>Endopterygota</taxon>
        <taxon>Lepidoptera</taxon>
        <taxon>Glossata</taxon>
        <taxon>Ditrysia</taxon>
        <taxon>Tineoidea</taxon>
        <taxon>Psychidae</taxon>
        <taxon>Oiketicinae</taxon>
        <taxon>Eumeta</taxon>
    </lineage>
</organism>
<dbReference type="AlphaFoldDB" id="A0A4C1V0K1"/>
<dbReference type="EMBL" id="BGZK01000257">
    <property type="protein sequence ID" value="GBP32261.1"/>
    <property type="molecule type" value="Genomic_DNA"/>
</dbReference>
<proteinExistence type="predicted"/>
<name>A0A4C1V0K1_EUMVA</name>
<evidence type="ECO:0000313" key="1">
    <source>
        <dbReference type="EMBL" id="GBP32261.1"/>
    </source>
</evidence>
<reference evidence="1 2" key="1">
    <citation type="journal article" date="2019" name="Commun. Biol.">
        <title>The bagworm genome reveals a unique fibroin gene that provides high tensile strength.</title>
        <authorList>
            <person name="Kono N."/>
            <person name="Nakamura H."/>
            <person name="Ohtoshi R."/>
            <person name="Tomita M."/>
            <person name="Numata K."/>
            <person name="Arakawa K."/>
        </authorList>
    </citation>
    <scope>NUCLEOTIDE SEQUENCE [LARGE SCALE GENOMIC DNA]</scope>
</reference>
<dbReference type="Proteomes" id="UP000299102">
    <property type="component" value="Unassembled WGS sequence"/>
</dbReference>
<sequence>MLGPCRTRASTCVHEGIGLAQFKFVRNNGNARLHQSRTLRRVPAARCSRTCKTRRIVEVQLHYGILLPAGRRGGVENAASASCKPTETCDPIIIIFQIKVLGLKSDTPIQCELRIEVEAAAHPIL</sequence>
<evidence type="ECO:0000313" key="2">
    <source>
        <dbReference type="Proteomes" id="UP000299102"/>
    </source>
</evidence>
<protein>
    <submittedName>
        <fullName evidence="1">Uncharacterized protein</fullName>
    </submittedName>
</protein>
<comment type="caution">
    <text evidence="1">The sequence shown here is derived from an EMBL/GenBank/DDBJ whole genome shotgun (WGS) entry which is preliminary data.</text>
</comment>
<accession>A0A4C1V0K1</accession>
<keyword evidence="2" id="KW-1185">Reference proteome</keyword>